<protein>
    <submittedName>
        <fullName evidence="1">Uncharacterized protein</fullName>
    </submittedName>
</protein>
<keyword evidence="2" id="KW-1185">Reference proteome</keyword>
<sequence>MLEIKPQSYLWKLWQLRKVYLMKKILLRS</sequence>
<reference evidence="1" key="1">
    <citation type="submission" date="2023-08" db="EMBL/GenBank/DDBJ databases">
        <title>A de novo genome assembly of Solanum verrucosum Schlechtendal, a Mexican diploid species geographically isolated from the other diploid A-genome species in potato relatives.</title>
        <authorList>
            <person name="Hosaka K."/>
        </authorList>
    </citation>
    <scope>NUCLEOTIDE SEQUENCE</scope>
    <source>
        <tissue evidence="1">Young leaves</tissue>
    </source>
</reference>
<evidence type="ECO:0000313" key="2">
    <source>
        <dbReference type="Proteomes" id="UP001234989"/>
    </source>
</evidence>
<evidence type="ECO:0000313" key="1">
    <source>
        <dbReference type="EMBL" id="WMV32805.1"/>
    </source>
</evidence>
<dbReference type="Proteomes" id="UP001234989">
    <property type="component" value="Chromosome 6"/>
</dbReference>
<proteinExistence type="predicted"/>
<dbReference type="AlphaFoldDB" id="A0AAF0R506"/>
<organism evidence="1 2">
    <name type="scientific">Solanum verrucosum</name>
    <dbReference type="NCBI Taxonomy" id="315347"/>
    <lineage>
        <taxon>Eukaryota</taxon>
        <taxon>Viridiplantae</taxon>
        <taxon>Streptophyta</taxon>
        <taxon>Embryophyta</taxon>
        <taxon>Tracheophyta</taxon>
        <taxon>Spermatophyta</taxon>
        <taxon>Magnoliopsida</taxon>
        <taxon>eudicotyledons</taxon>
        <taxon>Gunneridae</taxon>
        <taxon>Pentapetalae</taxon>
        <taxon>asterids</taxon>
        <taxon>lamiids</taxon>
        <taxon>Solanales</taxon>
        <taxon>Solanaceae</taxon>
        <taxon>Solanoideae</taxon>
        <taxon>Solaneae</taxon>
        <taxon>Solanum</taxon>
    </lineage>
</organism>
<dbReference type="EMBL" id="CP133617">
    <property type="protein sequence ID" value="WMV32805.1"/>
    <property type="molecule type" value="Genomic_DNA"/>
</dbReference>
<gene>
    <name evidence="1" type="ORF">MTR67_026190</name>
</gene>
<name>A0AAF0R506_SOLVR</name>
<accession>A0AAF0R506</accession>